<dbReference type="EMBL" id="RBKV01000001">
    <property type="protein sequence ID" value="RKR94242.1"/>
    <property type="molecule type" value="Genomic_DNA"/>
</dbReference>
<keyword evidence="1" id="KW-0472">Membrane</keyword>
<dbReference type="Proteomes" id="UP000274762">
    <property type="component" value="Unassembled WGS sequence"/>
</dbReference>
<evidence type="ECO:0000256" key="1">
    <source>
        <dbReference type="SAM" id="Phobius"/>
    </source>
</evidence>
<evidence type="ECO:0008006" key="4">
    <source>
        <dbReference type="Google" id="ProtNLM"/>
    </source>
</evidence>
<name>A0A315S3P3_WILMA</name>
<sequence>MLDEQHCCPDESAVTRFGGEAAGVAIVACMSATVLRRVQIGLLTVGVLVTIMMAVMVAGSYRDDALIDDDKATAVADVVSASPTKATVSFSTPDGIFRSPRLGVFYPGRLTEGQRISIEYSSTNPELVRVAGRDASLSILPALSVLVYSWLAIAAIMVLLAETHRRRANGRSPTVRPPVTASQTS</sequence>
<keyword evidence="1" id="KW-0812">Transmembrane</keyword>
<accession>A0A495K178</accession>
<gene>
    <name evidence="2" type="ORF">DFJ75_1033</name>
</gene>
<protein>
    <recommendedName>
        <fullName evidence="4">DUF3592 domain-containing protein</fullName>
    </recommendedName>
</protein>
<accession>A0A315S3P3</accession>
<evidence type="ECO:0000313" key="2">
    <source>
        <dbReference type="EMBL" id="RKR94242.1"/>
    </source>
</evidence>
<comment type="caution">
    <text evidence="2">The sequence shown here is derived from an EMBL/GenBank/DDBJ whole genome shotgun (WGS) entry which is preliminary data.</text>
</comment>
<evidence type="ECO:0000313" key="3">
    <source>
        <dbReference type="Proteomes" id="UP000274762"/>
    </source>
</evidence>
<feature type="transmembrane region" description="Helical" evidence="1">
    <location>
        <begin position="40"/>
        <end position="61"/>
    </location>
</feature>
<reference evidence="2 3" key="1">
    <citation type="submission" date="2018-10" db="EMBL/GenBank/DDBJ databases">
        <title>Sequencing the genomes of 1000 actinobacteria strains.</title>
        <authorList>
            <person name="Klenk H.-P."/>
        </authorList>
    </citation>
    <scope>NUCLEOTIDE SEQUENCE [LARGE SCALE GENOMIC DNA]</scope>
    <source>
        <strain evidence="2 3">DSM 44343</strain>
    </source>
</reference>
<organism evidence="2 3">
    <name type="scientific">Williamsia marianensis</name>
    <dbReference type="NCBI Taxonomy" id="85044"/>
    <lineage>
        <taxon>Bacteria</taxon>
        <taxon>Bacillati</taxon>
        <taxon>Actinomycetota</taxon>
        <taxon>Actinomycetes</taxon>
        <taxon>Mycobacteriales</taxon>
        <taxon>Nocardiaceae</taxon>
        <taxon>Williamsia</taxon>
    </lineage>
</organism>
<proteinExistence type="predicted"/>
<dbReference type="AlphaFoldDB" id="A0A315S3P3"/>
<keyword evidence="1" id="KW-1133">Transmembrane helix</keyword>
<feature type="transmembrane region" description="Helical" evidence="1">
    <location>
        <begin position="139"/>
        <end position="161"/>
    </location>
</feature>